<evidence type="ECO:0000313" key="1">
    <source>
        <dbReference type="EMBL" id="TFK66760.1"/>
    </source>
</evidence>
<protein>
    <submittedName>
        <fullName evidence="1">Uncharacterized protein</fullName>
    </submittedName>
</protein>
<reference evidence="1 2" key="1">
    <citation type="journal article" date="2019" name="Nat. Ecol. Evol.">
        <title>Megaphylogeny resolves global patterns of mushroom evolution.</title>
        <authorList>
            <person name="Varga T."/>
            <person name="Krizsan K."/>
            <person name="Foldi C."/>
            <person name="Dima B."/>
            <person name="Sanchez-Garcia M."/>
            <person name="Sanchez-Ramirez S."/>
            <person name="Szollosi G.J."/>
            <person name="Szarkandi J.G."/>
            <person name="Papp V."/>
            <person name="Albert L."/>
            <person name="Andreopoulos W."/>
            <person name="Angelini C."/>
            <person name="Antonin V."/>
            <person name="Barry K.W."/>
            <person name="Bougher N.L."/>
            <person name="Buchanan P."/>
            <person name="Buyck B."/>
            <person name="Bense V."/>
            <person name="Catcheside P."/>
            <person name="Chovatia M."/>
            <person name="Cooper J."/>
            <person name="Damon W."/>
            <person name="Desjardin D."/>
            <person name="Finy P."/>
            <person name="Geml J."/>
            <person name="Haridas S."/>
            <person name="Hughes K."/>
            <person name="Justo A."/>
            <person name="Karasinski D."/>
            <person name="Kautmanova I."/>
            <person name="Kiss B."/>
            <person name="Kocsube S."/>
            <person name="Kotiranta H."/>
            <person name="LaButti K.M."/>
            <person name="Lechner B.E."/>
            <person name="Liimatainen K."/>
            <person name="Lipzen A."/>
            <person name="Lukacs Z."/>
            <person name="Mihaltcheva S."/>
            <person name="Morgado L.N."/>
            <person name="Niskanen T."/>
            <person name="Noordeloos M.E."/>
            <person name="Ohm R.A."/>
            <person name="Ortiz-Santana B."/>
            <person name="Ovrebo C."/>
            <person name="Racz N."/>
            <person name="Riley R."/>
            <person name="Savchenko A."/>
            <person name="Shiryaev A."/>
            <person name="Soop K."/>
            <person name="Spirin V."/>
            <person name="Szebenyi C."/>
            <person name="Tomsovsky M."/>
            <person name="Tulloss R.E."/>
            <person name="Uehling J."/>
            <person name="Grigoriev I.V."/>
            <person name="Vagvolgyi C."/>
            <person name="Papp T."/>
            <person name="Martin F.M."/>
            <person name="Miettinen O."/>
            <person name="Hibbett D.S."/>
            <person name="Nagy L.G."/>
        </authorList>
    </citation>
    <scope>NUCLEOTIDE SEQUENCE [LARGE SCALE GENOMIC DNA]</scope>
    <source>
        <strain evidence="1 2">NL-1719</strain>
    </source>
</reference>
<proteinExistence type="predicted"/>
<dbReference type="Proteomes" id="UP000308600">
    <property type="component" value="Unassembled WGS sequence"/>
</dbReference>
<keyword evidence="2" id="KW-1185">Reference proteome</keyword>
<evidence type="ECO:0000313" key="2">
    <source>
        <dbReference type="Proteomes" id="UP000308600"/>
    </source>
</evidence>
<dbReference type="EMBL" id="ML208394">
    <property type="protein sequence ID" value="TFK66760.1"/>
    <property type="molecule type" value="Genomic_DNA"/>
</dbReference>
<organism evidence="1 2">
    <name type="scientific">Pluteus cervinus</name>
    <dbReference type="NCBI Taxonomy" id="181527"/>
    <lineage>
        <taxon>Eukaryota</taxon>
        <taxon>Fungi</taxon>
        <taxon>Dikarya</taxon>
        <taxon>Basidiomycota</taxon>
        <taxon>Agaricomycotina</taxon>
        <taxon>Agaricomycetes</taxon>
        <taxon>Agaricomycetidae</taxon>
        <taxon>Agaricales</taxon>
        <taxon>Pluteineae</taxon>
        <taxon>Pluteaceae</taxon>
        <taxon>Pluteus</taxon>
    </lineage>
</organism>
<name>A0ACD3ALW4_9AGAR</name>
<sequence length="489" mass="55756">MRSEILLESQKKLDEEIRALEKRIISLRTSRNALALINRLPMEILTEIFACVQASYNCFQMVKWLRVAHVCKNWRTISFSSRNLWSTLPTHRVKYAKVAAQLSYPHPVSITNPGRVSESRGLSEEALNIFLPLLQRARKVAASGLTGSTFAKALQNAPSDFSQLQEIEFSFVRMPLETSPFPKSLRCLNLSWTQFRWSWLKLDHLTELHLTHVPAVTVSSFWGYMSQIPRLSSLEIYHIFSTPGFEPEVLTHSPHSSSLLELRSLGIKDRLSYVTEFLAGIRFEGKFMLTAELYLKDVSLGDIVHFSQSISHLLQGSQRDIRSILLEGHEILELSASECVDSSPFLVLRADLPDPTVATWLTEIQKFPLGDLQKLSTNLIKDPLTWWVCRFGNLPNLYELVLLDDKSSRSFINYLAAETKLAKYSDNWNDTRVSFATLKKVTFQGVHHRERNIRNLTSSLKERGEETTRVQLCEMAEKVTVTVIDGAEA</sequence>
<gene>
    <name evidence="1" type="ORF">BDN72DRAFT_859617</name>
</gene>
<accession>A0ACD3ALW4</accession>